<dbReference type="AlphaFoldDB" id="A0A1A9ZFF9"/>
<dbReference type="EnsemblMetazoa" id="GPAI012938-RA">
    <property type="protein sequence ID" value="GPAI012938-PA"/>
    <property type="gene ID" value="GPAI012938"/>
</dbReference>
<organism evidence="2 3">
    <name type="scientific">Glossina pallidipes</name>
    <name type="common">Tsetse fly</name>
    <dbReference type="NCBI Taxonomy" id="7398"/>
    <lineage>
        <taxon>Eukaryota</taxon>
        <taxon>Metazoa</taxon>
        <taxon>Ecdysozoa</taxon>
        <taxon>Arthropoda</taxon>
        <taxon>Hexapoda</taxon>
        <taxon>Insecta</taxon>
        <taxon>Pterygota</taxon>
        <taxon>Neoptera</taxon>
        <taxon>Endopterygota</taxon>
        <taxon>Diptera</taxon>
        <taxon>Brachycera</taxon>
        <taxon>Muscomorpha</taxon>
        <taxon>Hippoboscoidea</taxon>
        <taxon>Glossinidae</taxon>
        <taxon>Glossina</taxon>
    </lineage>
</organism>
<protein>
    <submittedName>
        <fullName evidence="2">Uncharacterized protein</fullName>
    </submittedName>
</protein>
<proteinExistence type="predicted"/>
<name>A0A1A9ZFF9_GLOPL</name>
<feature type="compositionally biased region" description="Polar residues" evidence="1">
    <location>
        <begin position="1"/>
        <end position="10"/>
    </location>
</feature>
<dbReference type="PROSITE" id="PS50096">
    <property type="entry name" value="IQ"/>
    <property type="match status" value="1"/>
</dbReference>
<dbReference type="VEuPathDB" id="VectorBase:GPAI012938"/>
<evidence type="ECO:0000313" key="3">
    <source>
        <dbReference type="Proteomes" id="UP000092445"/>
    </source>
</evidence>
<feature type="region of interest" description="Disordered" evidence="1">
    <location>
        <begin position="1"/>
        <end position="21"/>
    </location>
</feature>
<reference evidence="2" key="2">
    <citation type="submission" date="2020-05" db="UniProtKB">
        <authorList>
            <consortium name="EnsemblMetazoa"/>
        </authorList>
    </citation>
    <scope>IDENTIFICATION</scope>
    <source>
        <strain evidence="2">IAEA</strain>
    </source>
</reference>
<dbReference type="Proteomes" id="UP000092445">
    <property type="component" value="Unassembled WGS sequence"/>
</dbReference>
<accession>A0A1A9ZFF9</accession>
<evidence type="ECO:0000313" key="2">
    <source>
        <dbReference type="EnsemblMetazoa" id="GPAI012938-PA"/>
    </source>
</evidence>
<keyword evidence="3" id="KW-1185">Reference proteome</keyword>
<sequence length="117" mass="13296">MEAQNSSGVNSEEAGKRNDEKFRDNKLCDSLQSDIETDSHILKLQSELRGHMLRQSMANKWWQSVDNSVNCSIKNNRVNVHWLILLHIYGFICKCAIKLLEKAVSSSNLFLTAVTNS</sequence>
<evidence type="ECO:0000256" key="1">
    <source>
        <dbReference type="SAM" id="MobiDB-lite"/>
    </source>
</evidence>
<reference evidence="3" key="1">
    <citation type="submission" date="2014-03" db="EMBL/GenBank/DDBJ databases">
        <authorList>
            <person name="Aksoy S."/>
            <person name="Warren W."/>
            <person name="Wilson R.K."/>
        </authorList>
    </citation>
    <scope>NUCLEOTIDE SEQUENCE [LARGE SCALE GENOMIC DNA]</scope>
    <source>
        <strain evidence="3">IAEA</strain>
    </source>
</reference>